<dbReference type="SUPFAM" id="SSF46934">
    <property type="entry name" value="UBA-like"/>
    <property type="match status" value="1"/>
</dbReference>
<dbReference type="AlphaFoldDB" id="A0AAV9NS23"/>
<feature type="compositionally biased region" description="Polar residues" evidence="2">
    <location>
        <begin position="279"/>
        <end position="290"/>
    </location>
</feature>
<gene>
    <name evidence="5" type="ORF">LTR84_000337</name>
</gene>
<feature type="compositionally biased region" description="Low complexity" evidence="2">
    <location>
        <begin position="346"/>
        <end position="369"/>
    </location>
</feature>
<dbReference type="Gene3D" id="1.10.8.10">
    <property type="entry name" value="DNA helicase RuvA subunit, C-terminal domain"/>
    <property type="match status" value="1"/>
</dbReference>
<evidence type="ECO:0000313" key="6">
    <source>
        <dbReference type="Proteomes" id="UP001358417"/>
    </source>
</evidence>
<dbReference type="GO" id="GO:0005737">
    <property type="term" value="C:cytoplasm"/>
    <property type="evidence" value="ECO:0007669"/>
    <property type="project" value="TreeGrafter"/>
</dbReference>
<protein>
    <recommendedName>
        <fullName evidence="7">Arf-GAP domain-containing protein</fullName>
    </recommendedName>
</protein>
<evidence type="ECO:0000259" key="4">
    <source>
        <dbReference type="PROSITE" id="PS50115"/>
    </source>
</evidence>
<dbReference type="InterPro" id="IPR001164">
    <property type="entry name" value="ArfGAP_dom"/>
</dbReference>
<dbReference type="Gene3D" id="1.10.220.150">
    <property type="entry name" value="Arf GTPase activating protein"/>
    <property type="match status" value="1"/>
</dbReference>
<dbReference type="PRINTS" id="PR00405">
    <property type="entry name" value="REVINTRACTNG"/>
</dbReference>
<reference evidence="5 6" key="1">
    <citation type="submission" date="2023-08" db="EMBL/GenBank/DDBJ databases">
        <title>Black Yeasts Isolated from many extreme environments.</title>
        <authorList>
            <person name="Coleine C."/>
            <person name="Stajich J.E."/>
            <person name="Selbmann L."/>
        </authorList>
    </citation>
    <scope>NUCLEOTIDE SEQUENCE [LARGE SCALE GENOMIC DNA]</scope>
    <source>
        <strain evidence="5 6">CCFEE 5792</strain>
    </source>
</reference>
<dbReference type="GO" id="GO:0005096">
    <property type="term" value="F:GTPase activator activity"/>
    <property type="evidence" value="ECO:0007669"/>
    <property type="project" value="InterPro"/>
</dbReference>
<organism evidence="5 6">
    <name type="scientific">Exophiala bonariae</name>
    <dbReference type="NCBI Taxonomy" id="1690606"/>
    <lineage>
        <taxon>Eukaryota</taxon>
        <taxon>Fungi</taxon>
        <taxon>Dikarya</taxon>
        <taxon>Ascomycota</taxon>
        <taxon>Pezizomycotina</taxon>
        <taxon>Eurotiomycetes</taxon>
        <taxon>Chaetothyriomycetidae</taxon>
        <taxon>Chaetothyriales</taxon>
        <taxon>Herpotrichiellaceae</taxon>
        <taxon>Exophiala</taxon>
    </lineage>
</organism>
<evidence type="ECO:0008006" key="7">
    <source>
        <dbReference type="Google" id="ProtNLM"/>
    </source>
</evidence>
<dbReference type="SUPFAM" id="SSF57863">
    <property type="entry name" value="ArfGap/RecO-like zinc finger"/>
    <property type="match status" value="1"/>
</dbReference>
<feature type="compositionally biased region" description="Polar residues" evidence="2">
    <location>
        <begin position="526"/>
        <end position="570"/>
    </location>
</feature>
<name>A0AAV9NS23_9EURO</name>
<dbReference type="Proteomes" id="UP001358417">
    <property type="component" value="Unassembled WGS sequence"/>
</dbReference>
<dbReference type="InterPro" id="IPR051718">
    <property type="entry name" value="ARF_GTPase-activating"/>
</dbReference>
<feature type="compositionally biased region" description="Polar residues" evidence="2">
    <location>
        <begin position="331"/>
        <end position="344"/>
    </location>
</feature>
<keyword evidence="1" id="KW-0862">Zinc</keyword>
<dbReference type="InterPro" id="IPR038508">
    <property type="entry name" value="ArfGAP_dom_sf"/>
</dbReference>
<dbReference type="InterPro" id="IPR009060">
    <property type="entry name" value="UBA-like_sf"/>
</dbReference>
<proteinExistence type="predicted"/>
<feature type="region of interest" description="Disordered" evidence="2">
    <location>
        <begin position="425"/>
        <end position="633"/>
    </location>
</feature>
<dbReference type="InterPro" id="IPR015940">
    <property type="entry name" value="UBA"/>
</dbReference>
<feature type="compositionally biased region" description="Low complexity" evidence="2">
    <location>
        <begin position="454"/>
        <end position="469"/>
    </location>
</feature>
<evidence type="ECO:0000259" key="3">
    <source>
        <dbReference type="PROSITE" id="PS50030"/>
    </source>
</evidence>
<accession>A0AAV9NS23</accession>
<feature type="domain" description="Arf-GAP" evidence="4">
    <location>
        <begin position="13"/>
        <end position="140"/>
    </location>
</feature>
<dbReference type="CDD" id="cd08204">
    <property type="entry name" value="ArfGap"/>
    <property type="match status" value="1"/>
</dbReference>
<dbReference type="PANTHER" id="PTHR45705">
    <property type="entry name" value="FI20236P1"/>
    <property type="match status" value="1"/>
</dbReference>
<evidence type="ECO:0000256" key="2">
    <source>
        <dbReference type="SAM" id="MobiDB-lite"/>
    </source>
</evidence>
<dbReference type="FunFam" id="1.10.220.150:FF:000026">
    <property type="entry name" value="GTPase activating protein for Arf, putative"/>
    <property type="match status" value="1"/>
</dbReference>
<dbReference type="GO" id="GO:0008270">
    <property type="term" value="F:zinc ion binding"/>
    <property type="evidence" value="ECO:0007669"/>
    <property type="project" value="UniProtKB-KW"/>
</dbReference>
<dbReference type="PROSITE" id="PS50030">
    <property type="entry name" value="UBA"/>
    <property type="match status" value="1"/>
</dbReference>
<dbReference type="RefSeq" id="XP_064711828.1">
    <property type="nucleotide sequence ID" value="XM_064843968.1"/>
</dbReference>
<feature type="compositionally biased region" description="Polar residues" evidence="2">
    <location>
        <begin position="136"/>
        <end position="149"/>
    </location>
</feature>
<dbReference type="InterPro" id="IPR037278">
    <property type="entry name" value="ARFGAP/RecO"/>
</dbReference>
<feature type="compositionally biased region" description="Polar residues" evidence="2">
    <location>
        <begin position="370"/>
        <end position="381"/>
    </location>
</feature>
<feature type="region of interest" description="Disordered" evidence="2">
    <location>
        <begin position="262"/>
        <end position="409"/>
    </location>
</feature>
<feature type="region of interest" description="Disordered" evidence="2">
    <location>
        <begin position="647"/>
        <end position="668"/>
    </location>
</feature>
<keyword evidence="1" id="KW-0479">Metal-binding</keyword>
<dbReference type="SMART" id="SM00165">
    <property type="entry name" value="UBA"/>
    <property type="match status" value="1"/>
</dbReference>
<feature type="compositionally biased region" description="Polar residues" evidence="2">
    <location>
        <begin position="470"/>
        <end position="494"/>
    </location>
</feature>
<dbReference type="SMART" id="SM00105">
    <property type="entry name" value="ArfGap"/>
    <property type="match status" value="1"/>
</dbReference>
<evidence type="ECO:0000256" key="1">
    <source>
        <dbReference type="PROSITE-ProRule" id="PRU00288"/>
    </source>
</evidence>
<feature type="compositionally biased region" description="Low complexity" evidence="2">
    <location>
        <begin position="425"/>
        <end position="444"/>
    </location>
</feature>
<feature type="region of interest" description="Disordered" evidence="2">
    <location>
        <begin position="757"/>
        <end position="778"/>
    </location>
</feature>
<comment type="caution">
    <text evidence="5">The sequence shown here is derived from an EMBL/GenBank/DDBJ whole genome shotgun (WGS) entry which is preliminary data.</text>
</comment>
<dbReference type="EMBL" id="JAVRRD010000001">
    <property type="protein sequence ID" value="KAK5064504.1"/>
    <property type="molecule type" value="Genomic_DNA"/>
</dbReference>
<feature type="compositionally biased region" description="Low complexity" evidence="2">
    <location>
        <begin position="571"/>
        <end position="625"/>
    </location>
</feature>
<feature type="compositionally biased region" description="Polar residues" evidence="2">
    <location>
        <begin position="501"/>
        <end position="519"/>
    </location>
</feature>
<dbReference type="Pfam" id="PF01412">
    <property type="entry name" value="ArfGap"/>
    <property type="match status" value="1"/>
</dbReference>
<sequence length="778" mass="84998">MASMSKRQQARNERELHDLLSAPGNSQCADCSAKNPSWASWNLGIFLCMRCASIHRKLGTHISKVKSLSMDTWTADQVENMKQTGNIASNQIFNPKNKKPDMPLDADEVDSAMERFIRKKYQEKSLLDGRPVVPSRDNTAAISPTSYSRPQDEYESSPPPPLPPKKGKFFGFGLRASSSSLQQSKHDKKKLPKEPRVGSTFHIPNDDYNSMSRMADARFEMTEADLQQKLATLRDMGFTETERNTDLLRRLNGNVERTIERLVQLGPSKETQPARRTEQSSAAVVNQKHSTAFPDAPAPAPQASEPSYNPFTQATNPPPIGLSLSKPHAASSPSTQTYASNNPFGQVVQSQPQPQLQVQVQQQPQPQSQTGLEQSFQSMQLAQPLFPHSTGGYPTQPPTLQDPRFQYSMTPPALSTQYQQSFVASPSALPSNSNPFFQPSPASAHSTGSNPFHNQSSQNNAAPAPSSPSTNPFFSLQTASSGAIQQQTANTISYNPFGIPPQQSTMQSVPQPAYQNQPQDVFGPNPAQQFAQPSQPMNPFQTQPTQQSNITQHQYTSNPTSQSYPNTQYGQPQSQPQFQPQPQLQQQSSFQSPTSSFQQPYGQQPLSQSQQPSFQQSYGQQPQSLAPQQTGRHDKTSIMALFNQPLASIPEPSPESAPSQQYYAPQQQQISPAPVGDIFGAPNSINGAKRSATMPISLQSMHSAGGGGNRNPFLVNNTNAAANAGINPGYYAGNFAPAPQGQTIAARHASQESMSINNFESGRHSPDAFASLSARQMR</sequence>
<keyword evidence="6" id="KW-1185">Reference proteome</keyword>
<evidence type="ECO:0000313" key="5">
    <source>
        <dbReference type="EMBL" id="KAK5064504.1"/>
    </source>
</evidence>
<feature type="domain" description="UBA" evidence="3">
    <location>
        <begin position="223"/>
        <end position="265"/>
    </location>
</feature>
<dbReference type="GeneID" id="89968559"/>
<dbReference type="PROSITE" id="PS50115">
    <property type="entry name" value="ARFGAP"/>
    <property type="match status" value="1"/>
</dbReference>
<dbReference type="PANTHER" id="PTHR45705:SF7">
    <property type="entry name" value="ACTIVATING PROTEIN FOR ARF, PUTATIVE (AFU_ORTHOLOGUE AFUA_4G09120)-RELATED"/>
    <property type="match status" value="1"/>
</dbReference>
<keyword evidence="1" id="KW-0863">Zinc-finger</keyword>
<feature type="region of interest" description="Disordered" evidence="2">
    <location>
        <begin position="127"/>
        <end position="209"/>
    </location>
</feature>